<keyword evidence="1" id="KW-0326">Glycosidase</keyword>
<dbReference type="SMART" id="SM00060">
    <property type="entry name" value="FN3"/>
    <property type="match status" value="2"/>
</dbReference>
<gene>
    <name evidence="6" type="ORF">SAMN05660662_2985</name>
</gene>
<feature type="domain" description="Fibronectin type-III" evidence="5">
    <location>
        <begin position="324"/>
        <end position="426"/>
    </location>
</feature>
<keyword evidence="3" id="KW-0812">Transmembrane</keyword>
<dbReference type="Pfam" id="PF00041">
    <property type="entry name" value="fn3"/>
    <property type="match status" value="1"/>
</dbReference>
<evidence type="ECO:0000256" key="2">
    <source>
        <dbReference type="ARBA" id="ARBA00023326"/>
    </source>
</evidence>
<keyword evidence="7" id="KW-1185">Reference proteome</keyword>
<feature type="transmembrane region" description="Helical" evidence="3">
    <location>
        <begin position="531"/>
        <end position="552"/>
    </location>
</feature>
<dbReference type="InterPro" id="IPR003961">
    <property type="entry name" value="FN3_dom"/>
</dbReference>
<keyword evidence="1" id="KW-0378">Hydrolase</keyword>
<dbReference type="PROSITE" id="PS50853">
    <property type="entry name" value="FN3"/>
    <property type="match status" value="1"/>
</dbReference>
<dbReference type="InterPro" id="IPR036116">
    <property type="entry name" value="FN3_sf"/>
</dbReference>
<feature type="signal peptide" evidence="4">
    <location>
        <begin position="1"/>
        <end position="34"/>
    </location>
</feature>
<dbReference type="AlphaFoldDB" id="A0A1G7MZS4"/>
<dbReference type="CDD" id="cd00063">
    <property type="entry name" value="FN3"/>
    <property type="match status" value="1"/>
</dbReference>
<dbReference type="GO" id="GO:0000272">
    <property type="term" value="P:polysaccharide catabolic process"/>
    <property type="evidence" value="ECO:0007669"/>
    <property type="project" value="UniProtKB-KW"/>
</dbReference>
<evidence type="ECO:0000313" key="7">
    <source>
        <dbReference type="Proteomes" id="UP000199406"/>
    </source>
</evidence>
<dbReference type="Gene3D" id="2.60.40.10">
    <property type="entry name" value="Immunoglobulins"/>
    <property type="match status" value="2"/>
</dbReference>
<organism evidence="6 7">
    <name type="scientific">Blastococcus aurantiacus</name>
    <dbReference type="NCBI Taxonomy" id="1550231"/>
    <lineage>
        <taxon>Bacteria</taxon>
        <taxon>Bacillati</taxon>
        <taxon>Actinomycetota</taxon>
        <taxon>Actinomycetes</taxon>
        <taxon>Geodermatophilales</taxon>
        <taxon>Geodermatophilaceae</taxon>
        <taxon>Blastococcus</taxon>
    </lineage>
</organism>
<dbReference type="EMBL" id="FNBT01000005">
    <property type="protein sequence ID" value="SDF66590.1"/>
    <property type="molecule type" value="Genomic_DNA"/>
</dbReference>
<dbReference type="SUPFAM" id="SSF49265">
    <property type="entry name" value="Fibronectin type III"/>
    <property type="match status" value="1"/>
</dbReference>
<evidence type="ECO:0000313" key="6">
    <source>
        <dbReference type="EMBL" id="SDF66590.1"/>
    </source>
</evidence>
<sequence length="558" mass="54701">MHLTSSPRRALGLVAVGAIGMSTAVLGVTGTASAATTSFTFTTAASGSQTYKDLKQLEIEAASGSTCTVDWVLVGGAGGAGADASSSISGAPGGRYAVTTEVHAGDVYDLFPGKRGGAATFGQIGSGGANGSSWGYDGVDGGYDGSVYGGGGGGASLVGRHGDTALLGAFGGNGGGNTGNNGAGGLDGESLSKWAGTKMVEGPDDNTGAGSISGTVTCTTAPAAPAPEVDRPGTPTVNWISAGNKSAMMQIWAGYVPQTSSTPVYEYSLDGGAWKKLATSSGFQIEPTITGLVNGKTYSVRVRVTVDGVSSDATAGQSVTPYQPIGAPGDVAVTFGAASTTITWTAPAPVAGVPAVDGYDVGFSGGEYGDNLCTTAATVLTCTVTDTDWFPGSTYTFSVTALDAAGNRGESGRVEAVAPFPATVPTSDGPLTNAGSSTSLDPGQSITISGTGYMPFSTVTVVVYSSPTVLGTAEADENGAFTFTGTLPEGLAAGSHTLVAAGVDADGNPYHLTQAITVAGGTGLPNTGASVTLPALGGLTALAMGGGLLFAARRRTTA</sequence>
<evidence type="ECO:0000259" key="5">
    <source>
        <dbReference type="PROSITE" id="PS50853"/>
    </source>
</evidence>
<dbReference type="NCBIfam" id="TIGR01167">
    <property type="entry name" value="LPXTG_anchor"/>
    <property type="match status" value="1"/>
</dbReference>
<evidence type="ECO:0000256" key="4">
    <source>
        <dbReference type="SAM" id="SignalP"/>
    </source>
</evidence>
<protein>
    <submittedName>
        <fullName evidence="6">LPXTG-motif cell wall anchor domain-containing protein</fullName>
    </submittedName>
</protein>
<dbReference type="STRING" id="1550231.SAMN05660662_2985"/>
<evidence type="ECO:0000256" key="3">
    <source>
        <dbReference type="SAM" id="Phobius"/>
    </source>
</evidence>
<accession>A0A1G7MZS4</accession>
<evidence type="ECO:0000256" key="1">
    <source>
        <dbReference type="ARBA" id="ARBA00023295"/>
    </source>
</evidence>
<reference evidence="7" key="1">
    <citation type="submission" date="2016-10" db="EMBL/GenBank/DDBJ databases">
        <authorList>
            <person name="Varghese N."/>
            <person name="Submissions S."/>
        </authorList>
    </citation>
    <scope>NUCLEOTIDE SEQUENCE [LARGE SCALE GENOMIC DNA]</scope>
    <source>
        <strain evidence="7">DSM 44268</strain>
    </source>
</reference>
<dbReference type="InterPro" id="IPR013783">
    <property type="entry name" value="Ig-like_fold"/>
</dbReference>
<keyword evidence="2" id="KW-0624">Polysaccharide degradation</keyword>
<dbReference type="Proteomes" id="UP000199406">
    <property type="component" value="Unassembled WGS sequence"/>
</dbReference>
<feature type="chain" id="PRO_5011626376" evidence="4">
    <location>
        <begin position="35"/>
        <end position="558"/>
    </location>
</feature>
<keyword evidence="3" id="KW-1133">Transmembrane helix</keyword>
<keyword evidence="2" id="KW-0119">Carbohydrate metabolism</keyword>
<name>A0A1G7MZS4_9ACTN</name>
<dbReference type="GO" id="GO:0016798">
    <property type="term" value="F:hydrolase activity, acting on glycosyl bonds"/>
    <property type="evidence" value="ECO:0007669"/>
    <property type="project" value="UniProtKB-KW"/>
</dbReference>
<proteinExistence type="predicted"/>
<keyword evidence="3" id="KW-0472">Membrane</keyword>
<keyword evidence="4" id="KW-0732">Signal</keyword>